<dbReference type="InterPro" id="IPR013845">
    <property type="entry name" value="Ribosomal_eS4_central_region"/>
</dbReference>
<dbReference type="RefSeq" id="WP_072561675.1">
    <property type="nucleotide sequence ID" value="NZ_CP017921.1"/>
</dbReference>
<evidence type="ECO:0000256" key="4">
    <source>
        <dbReference type="ARBA" id="ARBA00022980"/>
    </source>
</evidence>
<gene>
    <name evidence="7" type="primary">rps4e</name>
    <name evidence="11" type="ORF">BHR79_06890</name>
    <name evidence="12" type="ORF">EFE40_03355</name>
    <name evidence="13" type="ORF">SAMN04515625_1132</name>
</gene>
<dbReference type="InterPro" id="IPR041982">
    <property type="entry name" value="Ribosomal_eS4_KOW"/>
</dbReference>
<sequence length="236" mass="26020">MGKHQKRISVPKSWQISKKSRKWITSTRPGPHNKDQSVPLAVVLRDMLGIVDNRAEAKRVLSEGKVLVDGVVRKDVRLPVGIMDIITIPSDNTSYRVLLDRMGRLSLQKMEGIEEKKLCRIDGKTCIKGGRLQLNLDDGSNVLGSNDYNRKDSIVMSIPGKEILKHIEYKEGNLALIVGGSHTGEVGKIAEINTVLSSKKNTVSISGATDFETIEDYVFVIGENEPEIAMGGELID</sequence>
<dbReference type="InterPro" id="IPR000876">
    <property type="entry name" value="Ribosomal_eS4"/>
</dbReference>
<evidence type="ECO:0000256" key="6">
    <source>
        <dbReference type="ARBA" id="ARBA00035272"/>
    </source>
</evidence>
<evidence type="ECO:0000313" key="16">
    <source>
        <dbReference type="Proteomes" id="UP000267921"/>
    </source>
</evidence>
<evidence type="ECO:0000256" key="7">
    <source>
        <dbReference type="HAMAP-Rule" id="MF_00485"/>
    </source>
</evidence>
<dbReference type="PANTHER" id="PTHR11581">
    <property type="entry name" value="30S/40S RIBOSOMAL PROTEIN S4"/>
    <property type="match status" value="1"/>
</dbReference>
<dbReference type="PIRSF" id="PIRSF002116">
    <property type="entry name" value="Ribosomal_S4"/>
    <property type="match status" value="1"/>
</dbReference>
<reference evidence="13 15" key="2">
    <citation type="submission" date="2016-10" db="EMBL/GenBank/DDBJ databases">
        <authorList>
            <person name="de Groot N.N."/>
        </authorList>
    </citation>
    <scope>NUCLEOTIDE SEQUENCE [LARGE SCALE GENOMIC DNA]</scope>
    <source>
        <strain evidence="13 15">Z-7982</strain>
    </source>
</reference>
<dbReference type="PANTHER" id="PTHR11581:SF0">
    <property type="entry name" value="SMALL RIBOSOMAL SUBUNIT PROTEIN ES4"/>
    <property type="match status" value="1"/>
</dbReference>
<evidence type="ECO:0000313" key="13">
    <source>
        <dbReference type="EMBL" id="SDW53357.1"/>
    </source>
</evidence>
<organism evidence="11 14">
    <name type="scientific">Methanohalophilus halophilus</name>
    <dbReference type="NCBI Taxonomy" id="2177"/>
    <lineage>
        <taxon>Archaea</taxon>
        <taxon>Methanobacteriati</taxon>
        <taxon>Methanobacteriota</taxon>
        <taxon>Stenosarchaea group</taxon>
        <taxon>Methanomicrobia</taxon>
        <taxon>Methanosarcinales</taxon>
        <taxon>Methanosarcinaceae</taxon>
        <taxon>Methanohalophilus</taxon>
    </lineage>
</organism>
<dbReference type="InterPro" id="IPR038237">
    <property type="entry name" value="Ribosomal_eS4_central_sf"/>
</dbReference>
<dbReference type="SMART" id="SM00363">
    <property type="entry name" value="S4"/>
    <property type="match status" value="1"/>
</dbReference>
<dbReference type="InterPro" id="IPR002942">
    <property type="entry name" value="S4_RNA-bd"/>
</dbReference>
<dbReference type="PROSITE" id="PS50889">
    <property type="entry name" value="S4"/>
    <property type="match status" value="1"/>
</dbReference>
<dbReference type="GO" id="GO:0022627">
    <property type="term" value="C:cytosolic small ribosomal subunit"/>
    <property type="evidence" value="ECO:0007669"/>
    <property type="project" value="TreeGrafter"/>
</dbReference>
<dbReference type="Pfam" id="PF08071">
    <property type="entry name" value="RS4NT"/>
    <property type="match status" value="1"/>
</dbReference>
<dbReference type="NCBIfam" id="NF003312">
    <property type="entry name" value="PRK04313.1"/>
    <property type="match status" value="1"/>
</dbReference>
<dbReference type="KEGG" id="mhaz:BHR79_06890"/>
<accession>A0A1L3Q303</accession>
<comment type="similarity">
    <text evidence="1 7">Belongs to the eukaryotic ribosomal protein eS4 family.</text>
</comment>
<dbReference type="CDD" id="cd06087">
    <property type="entry name" value="KOW_RPS4"/>
    <property type="match status" value="1"/>
</dbReference>
<dbReference type="Proteomes" id="UP000267921">
    <property type="component" value="Unassembled WGS sequence"/>
</dbReference>
<dbReference type="Gene3D" id="2.40.50.740">
    <property type="match status" value="1"/>
</dbReference>
<keyword evidence="3 7" id="KW-0694">RNA-binding</keyword>
<dbReference type="Pfam" id="PF00900">
    <property type="entry name" value="Ribosomal_S4e"/>
    <property type="match status" value="1"/>
</dbReference>
<dbReference type="InterPro" id="IPR013843">
    <property type="entry name" value="Ribosomal_eS4_N"/>
</dbReference>
<dbReference type="Proteomes" id="UP000198669">
    <property type="component" value="Unassembled WGS sequence"/>
</dbReference>
<name>A0A1L3Q303_9EURY</name>
<evidence type="ECO:0000313" key="15">
    <source>
        <dbReference type="Proteomes" id="UP000198669"/>
    </source>
</evidence>
<dbReference type="Gene3D" id="2.30.30.30">
    <property type="match status" value="1"/>
</dbReference>
<dbReference type="CDD" id="cd00165">
    <property type="entry name" value="S4"/>
    <property type="match status" value="1"/>
</dbReference>
<evidence type="ECO:0000256" key="1">
    <source>
        <dbReference type="ARBA" id="ARBA00007500"/>
    </source>
</evidence>
<dbReference type="EMBL" id="RJJG01000003">
    <property type="protein sequence ID" value="RNI09698.1"/>
    <property type="molecule type" value="Genomic_DNA"/>
</dbReference>
<protein>
    <recommendedName>
        <fullName evidence="6 7">Small ribosomal subunit protein eS4</fullName>
    </recommendedName>
</protein>
<evidence type="ECO:0000256" key="5">
    <source>
        <dbReference type="ARBA" id="ARBA00023274"/>
    </source>
</evidence>
<keyword evidence="4 7" id="KW-0689">Ribosomal protein</keyword>
<keyword evidence="2 8" id="KW-0699">rRNA-binding</keyword>
<dbReference type="GeneID" id="30583479"/>
<reference evidence="11 14" key="1">
    <citation type="submission" date="2016-10" db="EMBL/GenBank/DDBJ databases">
        <title>Methanohalophilus halophilus.</title>
        <authorList>
            <person name="L'haridon S."/>
        </authorList>
    </citation>
    <scope>NUCLEOTIDE SEQUENCE [LARGE SCALE GENOMIC DNA]</scope>
    <source>
        <strain evidence="11 14">Z-7982</strain>
    </source>
</reference>
<evidence type="ECO:0000256" key="2">
    <source>
        <dbReference type="ARBA" id="ARBA00022730"/>
    </source>
</evidence>
<dbReference type="GO" id="GO:0006412">
    <property type="term" value="P:translation"/>
    <property type="evidence" value="ECO:0007669"/>
    <property type="project" value="UniProtKB-UniRule"/>
</dbReference>
<dbReference type="InterPro" id="IPR036986">
    <property type="entry name" value="S4_RNA-bd_sf"/>
</dbReference>
<dbReference type="InterPro" id="IPR018199">
    <property type="entry name" value="Ribosomal_eS4_N_CS"/>
</dbReference>
<dbReference type="Pfam" id="PF01479">
    <property type="entry name" value="S4"/>
    <property type="match status" value="1"/>
</dbReference>
<keyword evidence="14" id="KW-1185">Reference proteome</keyword>
<dbReference type="STRING" id="2177.BHR79_06890"/>
<dbReference type="Gene3D" id="3.10.290.10">
    <property type="entry name" value="RNA-binding S4 domain"/>
    <property type="match status" value="1"/>
</dbReference>
<dbReference type="OrthoDB" id="372073at2157"/>
<evidence type="ECO:0000256" key="8">
    <source>
        <dbReference type="PROSITE-ProRule" id="PRU00182"/>
    </source>
</evidence>
<dbReference type="HAMAP" id="MF_00485">
    <property type="entry name" value="Ribosomal_eS4"/>
    <property type="match status" value="1"/>
</dbReference>
<feature type="domain" description="RNA-binding S4" evidence="10">
    <location>
        <begin position="38"/>
        <end position="103"/>
    </location>
</feature>
<evidence type="ECO:0000313" key="11">
    <source>
        <dbReference type="EMBL" id="APH39239.1"/>
    </source>
</evidence>
<reference evidence="12 16" key="3">
    <citation type="submission" date="2018-10" db="EMBL/GenBank/DDBJ databases">
        <title>Cultivation of a novel Methanohalophilus strain from Kebrit Deep of the Red Sea and a genomic comparison of members of the genus Methanohalophilus.</title>
        <authorList>
            <person name="Guan Y."/>
            <person name="Ngugi D.K."/>
            <person name="Stingl U."/>
        </authorList>
    </citation>
    <scope>NUCLEOTIDE SEQUENCE [LARGE SCALE GENOMIC DNA]</scope>
    <source>
        <strain evidence="12 16">DSM 3094</strain>
    </source>
</reference>
<dbReference type="GO" id="GO:0019843">
    <property type="term" value="F:rRNA binding"/>
    <property type="evidence" value="ECO:0007669"/>
    <property type="project" value="UniProtKB-KW"/>
</dbReference>
<dbReference type="EMBL" id="FNMU01000003">
    <property type="protein sequence ID" value="SDW53357.1"/>
    <property type="molecule type" value="Genomic_DNA"/>
</dbReference>
<proteinExistence type="inferred from homology"/>
<feature type="compositionally biased region" description="Polar residues" evidence="9">
    <location>
        <begin position="12"/>
        <end position="28"/>
    </location>
</feature>
<dbReference type="FunFam" id="3.10.290.10:FF:000002">
    <property type="entry name" value="40S ribosomal protein S4"/>
    <property type="match status" value="1"/>
</dbReference>
<dbReference type="AlphaFoldDB" id="A0A1L3Q303"/>
<evidence type="ECO:0000259" key="10">
    <source>
        <dbReference type="SMART" id="SM00363"/>
    </source>
</evidence>
<dbReference type="GO" id="GO:0003735">
    <property type="term" value="F:structural constituent of ribosome"/>
    <property type="evidence" value="ECO:0007669"/>
    <property type="project" value="InterPro"/>
</dbReference>
<dbReference type="EMBL" id="CP017921">
    <property type="protein sequence ID" value="APH39239.1"/>
    <property type="molecule type" value="Genomic_DNA"/>
</dbReference>
<dbReference type="PROSITE" id="PS00528">
    <property type="entry name" value="RIBOSOMAL_S4E"/>
    <property type="match status" value="1"/>
</dbReference>
<dbReference type="InterPro" id="IPR014722">
    <property type="entry name" value="Rib_uL2_dom2"/>
</dbReference>
<evidence type="ECO:0000313" key="14">
    <source>
        <dbReference type="Proteomes" id="UP000186879"/>
    </source>
</evidence>
<evidence type="ECO:0000256" key="9">
    <source>
        <dbReference type="SAM" id="MobiDB-lite"/>
    </source>
</evidence>
<evidence type="ECO:0000313" key="12">
    <source>
        <dbReference type="EMBL" id="RNI09698.1"/>
    </source>
</evidence>
<dbReference type="Proteomes" id="UP000186879">
    <property type="component" value="Chromosome"/>
</dbReference>
<keyword evidence="5 7" id="KW-0687">Ribonucleoprotein</keyword>
<evidence type="ECO:0000256" key="3">
    <source>
        <dbReference type="ARBA" id="ARBA00022884"/>
    </source>
</evidence>
<feature type="region of interest" description="Disordered" evidence="9">
    <location>
        <begin position="1"/>
        <end position="36"/>
    </location>
</feature>
<dbReference type="SUPFAM" id="SSF55174">
    <property type="entry name" value="Alpha-L RNA-binding motif"/>
    <property type="match status" value="1"/>
</dbReference>